<dbReference type="Pfam" id="PF11754">
    <property type="entry name" value="Velvet"/>
    <property type="match status" value="1"/>
</dbReference>
<gene>
    <name evidence="6" type="ORF">GLOTRDRAFT_7278</name>
</gene>
<feature type="non-terminal residue" evidence="6">
    <location>
        <position position="72"/>
    </location>
</feature>
<evidence type="ECO:0000313" key="6">
    <source>
        <dbReference type="EMBL" id="EPQ50937.1"/>
    </source>
</evidence>
<evidence type="ECO:0000256" key="1">
    <source>
        <dbReference type="ARBA" id="ARBA00004123"/>
    </source>
</evidence>
<feature type="domain" description="Velvet" evidence="5">
    <location>
        <begin position="1"/>
        <end position="72"/>
    </location>
</feature>
<organism evidence="6 7">
    <name type="scientific">Gloeophyllum trabeum (strain ATCC 11539 / FP-39264 / Madison 617)</name>
    <name type="common">Brown rot fungus</name>
    <dbReference type="NCBI Taxonomy" id="670483"/>
    <lineage>
        <taxon>Eukaryota</taxon>
        <taxon>Fungi</taxon>
        <taxon>Dikarya</taxon>
        <taxon>Basidiomycota</taxon>
        <taxon>Agaricomycotina</taxon>
        <taxon>Agaricomycetes</taxon>
        <taxon>Gloeophyllales</taxon>
        <taxon>Gloeophyllaceae</taxon>
        <taxon>Gloeophyllum</taxon>
    </lineage>
</organism>
<dbReference type="RefSeq" id="XP_007870603.1">
    <property type="nucleotide sequence ID" value="XM_007872412.1"/>
</dbReference>
<dbReference type="PANTHER" id="PTHR33572:SF3">
    <property type="entry name" value="VELVET COMPLEX SUBUNIT B"/>
    <property type="match status" value="1"/>
</dbReference>
<comment type="subcellular location">
    <subcellularLocation>
        <location evidence="1">Nucleus</location>
    </subcellularLocation>
</comment>
<keyword evidence="7" id="KW-1185">Reference proteome</keyword>
<dbReference type="EMBL" id="KB469313">
    <property type="protein sequence ID" value="EPQ50937.1"/>
    <property type="molecule type" value="Genomic_DNA"/>
</dbReference>
<reference evidence="6 7" key="1">
    <citation type="journal article" date="2012" name="Science">
        <title>The Paleozoic origin of enzymatic lignin decomposition reconstructed from 31 fungal genomes.</title>
        <authorList>
            <person name="Floudas D."/>
            <person name="Binder M."/>
            <person name="Riley R."/>
            <person name="Barry K."/>
            <person name="Blanchette R.A."/>
            <person name="Henrissat B."/>
            <person name="Martinez A.T."/>
            <person name="Otillar R."/>
            <person name="Spatafora J.W."/>
            <person name="Yadav J.S."/>
            <person name="Aerts A."/>
            <person name="Benoit I."/>
            <person name="Boyd A."/>
            <person name="Carlson A."/>
            <person name="Copeland A."/>
            <person name="Coutinho P.M."/>
            <person name="de Vries R.P."/>
            <person name="Ferreira P."/>
            <person name="Findley K."/>
            <person name="Foster B."/>
            <person name="Gaskell J."/>
            <person name="Glotzer D."/>
            <person name="Gorecki P."/>
            <person name="Heitman J."/>
            <person name="Hesse C."/>
            <person name="Hori C."/>
            <person name="Igarashi K."/>
            <person name="Jurgens J.A."/>
            <person name="Kallen N."/>
            <person name="Kersten P."/>
            <person name="Kohler A."/>
            <person name="Kuees U."/>
            <person name="Kumar T.K.A."/>
            <person name="Kuo A."/>
            <person name="LaButti K."/>
            <person name="Larrondo L.F."/>
            <person name="Lindquist E."/>
            <person name="Ling A."/>
            <person name="Lombard V."/>
            <person name="Lucas S."/>
            <person name="Lundell T."/>
            <person name="Martin R."/>
            <person name="McLaughlin D.J."/>
            <person name="Morgenstern I."/>
            <person name="Morin E."/>
            <person name="Murat C."/>
            <person name="Nagy L.G."/>
            <person name="Nolan M."/>
            <person name="Ohm R.A."/>
            <person name="Patyshakuliyeva A."/>
            <person name="Rokas A."/>
            <person name="Ruiz-Duenas F.J."/>
            <person name="Sabat G."/>
            <person name="Salamov A."/>
            <person name="Samejima M."/>
            <person name="Schmutz J."/>
            <person name="Slot J.C."/>
            <person name="St John F."/>
            <person name="Stenlid J."/>
            <person name="Sun H."/>
            <person name="Sun S."/>
            <person name="Syed K."/>
            <person name="Tsang A."/>
            <person name="Wiebenga A."/>
            <person name="Young D."/>
            <person name="Pisabarro A."/>
            <person name="Eastwood D.C."/>
            <person name="Martin F."/>
            <person name="Cullen D."/>
            <person name="Grigoriev I.V."/>
            <person name="Hibbett D.S."/>
        </authorList>
    </citation>
    <scope>NUCLEOTIDE SEQUENCE [LARGE SCALE GENOMIC DNA]</scope>
    <source>
        <strain evidence="6 7">ATCC 11539</strain>
    </source>
</reference>
<dbReference type="OMA" id="NCRQSER"/>
<dbReference type="KEGG" id="gtr:GLOTRDRAFT_7278"/>
<keyword evidence="4" id="KW-0539">Nucleus</keyword>
<dbReference type="InterPro" id="IPR037525">
    <property type="entry name" value="Velvet_dom"/>
</dbReference>
<proteinExistence type="predicted"/>
<keyword evidence="2" id="KW-0805">Transcription regulation</keyword>
<dbReference type="PROSITE" id="PS51821">
    <property type="entry name" value="VELVET"/>
    <property type="match status" value="1"/>
</dbReference>
<name>S7PUD3_GLOTA</name>
<evidence type="ECO:0000313" key="7">
    <source>
        <dbReference type="Proteomes" id="UP000030669"/>
    </source>
</evidence>
<dbReference type="PANTHER" id="PTHR33572">
    <property type="entry name" value="SPORE DEVELOPMENT REGULATOR VOSA"/>
    <property type="match status" value="1"/>
</dbReference>
<accession>S7PUD3</accession>
<protein>
    <recommendedName>
        <fullName evidence="5">Velvet domain-containing protein</fullName>
    </recommendedName>
</protein>
<evidence type="ECO:0000256" key="2">
    <source>
        <dbReference type="ARBA" id="ARBA00023015"/>
    </source>
</evidence>
<dbReference type="HOGENOM" id="CLU_2729126_0_0_1"/>
<dbReference type="InterPro" id="IPR038491">
    <property type="entry name" value="Velvet_dom_sf"/>
</dbReference>
<sequence>MGERSLMFVFCDLSVKREGKFILRYRCFDLSSKASGQGETPVLAECYGGIFGVFSSRFPRLQPSTSLTKVFL</sequence>
<evidence type="ECO:0000256" key="3">
    <source>
        <dbReference type="ARBA" id="ARBA00023163"/>
    </source>
</evidence>
<dbReference type="InterPro" id="IPR021740">
    <property type="entry name" value="Velvet"/>
</dbReference>
<dbReference type="Gene3D" id="2.60.40.3960">
    <property type="entry name" value="Velvet domain"/>
    <property type="match status" value="1"/>
</dbReference>
<dbReference type="GeneID" id="19308297"/>
<dbReference type="AlphaFoldDB" id="S7PUD3"/>
<keyword evidence="3" id="KW-0804">Transcription</keyword>
<dbReference type="GO" id="GO:0005634">
    <property type="term" value="C:nucleus"/>
    <property type="evidence" value="ECO:0007669"/>
    <property type="project" value="UniProtKB-SubCell"/>
</dbReference>
<evidence type="ECO:0000259" key="5">
    <source>
        <dbReference type="PROSITE" id="PS51821"/>
    </source>
</evidence>
<evidence type="ECO:0000256" key="4">
    <source>
        <dbReference type="ARBA" id="ARBA00023242"/>
    </source>
</evidence>
<dbReference type="Proteomes" id="UP000030669">
    <property type="component" value="Unassembled WGS sequence"/>
</dbReference>
<dbReference type="OrthoDB" id="5599552at2759"/>